<sequence>MKREVDEVQDLQDTINKLKVRSESSAKRQALRNIKPSSFYAPAAGYSALTIEDNDEDLSDSTFEPSTQESTESTEDIETPEEEELETTILGTVEACTPVFFNTTALYEGDSDGASDYHGSDDGEGPDESPPVQYFNKTEKWLQRAASMLSSPNPLDQRFYGLPSNLVYWTTFMYKYKREENRWVKKGPVILYFNQQTQIPRLMGNYLYGTKANCLDMQIFETLIHYLRCANNLMCFSTFRRNAVKKAEIVSEKVALELIFPNAPLDHSLPVFKCTPRIYSAQEEDATVFALKFISPQGTFY</sequence>
<evidence type="ECO:0000256" key="1">
    <source>
        <dbReference type="SAM" id="MobiDB-lite"/>
    </source>
</evidence>
<accession>A0AAD5UR25</accession>
<proteinExistence type="predicted"/>
<gene>
    <name evidence="2" type="ORF">HK103_003836</name>
</gene>
<name>A0AAD5UR25_9FUNG</name>
<evidence type="ECO:0000313" key="3">
    <source>
        <dbReference type="Proteomes" id="UP001210925"/>
    </source>
</evidence>
<feature type="region of interest" description="Disordered" evidence="1">
    <location>
        <begin position="111"/>
        <end position="133"/>
    </location>
</feature>
<protein>
    <submittedName>
        <fullName evidence="2">Uncharacterized protein</fullName>
    </submittedName>
</protein>
<feature type="compositionally biased region" description="Acidic residues" evidence="1">
    <location>
        <begin position="72"/>
        <end position="82"/>
    </location>
</feature>
<reference evidence="2" key="1">
    <citation type="submission" date="2020-05" db="EMBL/GenBank/DDBJ databases">
        <title>Phylogenomic resolution of chytrid fungi.</title>
        <authorList>
            <person name="Stajich J.E."/>
            <person name="Amses K."/>
            <person name="Simmons R."/>
            <person name="Seto K."/>
            <person name="Myers J."/>
            <person name="Bonds A."/>
            <person name="Quandt C.A."/>
            <person name="Barry K."/>
            <person name="Liu P."/>
            <person name="Grigoriev I."/>
            <person name="Longcore J.E."/>
            <person name="James T.Y."/>
        </authorList>
    </citation>
    <scope>NUCLEOTIDE SEQUENCE</scope>
    <source>
        <strain evidence="2">PLAUS21</strain>
    </source>
</reference>
<keyword evidence="3" id="KW-1185">Reference proteome</keyword>
<feature type="compositionally biased region" description="Low complexity" evidence="1">
    <location>
        <begin position="61"/>
        <end position="71"/>
    </location>
</feature>
<dbReference type="AlphaFoldDB" id="A0AAD5UR25"/>
<evidence type="ECO:0000313" key="2">
    <source>
        <dbReference type="EMBL" id="KAJ3261993.1"/>
    </source>
</evidence>
<comment type="caution">
    <text evidence="2">The sequence shown here is derived from an EMBL/GenBank/DDBJ whole genome shotgun (WGS) entry which is preliminary data.</text>
</comment>
<dbReference type="EMBL" id="JADGKB010000003">
    <property type="protein sequence ID" value="KAJ3261993.1"/>
    <property type="molecule type" value="Genomic_DNA"/>
</dbReference>
<dbReference type="Proteomes" id="UP001210925">
    <property type="component" value="Unassembled WGS sequence"/>
</dbReference>
<feature type="region of interest" description="Disordered" evidence="1">
    <location>
        <begin position="51"/>
        <end position="82"/>
    </location>
</feature>
<organism evidence="2 3">
    <name type="scientific">Boothiomyces macroporosus</name>
    <dbReference type="NCBI Taxonomy" id="261099"/>
    <lineage>
        <taxon>Eukaryota</taxon>
        <taxon>Fungi</taxon>
        <taxon>Fungi incertae sedis</taxon>
        <taxon>Chytridiomycota</taxon>
        <taxon>Chytridiomycota incertae sedis</taxon>
        <taxon>Chytridiomycetes</taxon>
        <taxon>Rhizophydiales</taxon>
        <taxon>Terramycetaceae</taxon>
        <taxon>Boothiomyces</taxon>
    </lineage>
</organism>